<evidence type="ECO:0000313" key="1">
    <source>
        <dbReference type="EMBL" id="WBP87592.1"/>
    </source>
</evidence>
<keyword evidence="2" id="KW-1185">Reference proteome</keyword>
<organism evidence="1 2">
    <name type="scientific">Kitasatospora cathayae</name>
    <dbReference type="NCBI Taxonomy" id="3004092"/>
    <lineage>
        <taxon>Bacteria</taxon>
        <taxon>Bacillati</taxon>
        <taxon>Actinomycetota</taxon>
        <taxon>Actinomycetes</taxon>
        <taxon>Kitasatosporales</taxon>
        <taxon>Streptomycetaceae</taxon>
        <taxon>Kitasatospora</taxon>
    </lineage>
</organism>
<name>A0ABY7Q4Z1_9ACTN</name>
<reference evidence="2" key="1">
    <citation type="submission" date="2022-12" db="EMBL/GenBank/DDBJ databases">
        <authorList>
            <person name="Mo P."/>
        </authorList>
    </citation>
    <scope>NUCLEOTIDE SEQUENCE [LARGE SCALE GENOMIC DNA]</scope>
    <source>
        <strain evidence="2">HUAS 3-15</strain>
    </source>
</reference>
<gene>
    <name evidence="1" type="ORF">O1G21_18265</name>
</gene>
<dbReference type="Proteomes" id="UP001212821">
    <property type="component" value="Chromosome"/>
</dbReference>
<accession>A0ABY7Q4Z1</accession>
<evidence type="ECO:0000313" key="2">
    <source>
        <dbReference type="Proteomes" id="UP001212821"/>
    </source>
</evidence>
<dbReference type="EMBL" id="CP115450">
    <property type="protein sequence ID" value="WBP87592.1"/>
    <property type="molecule type" value="Genomic_DNA"/>
</dbReference>
<sequence length="85" mass="8719">MDRPAAWMRRPHRPSAVLPAVLAVALPLVGTPVAVTAGVLLGDAVHRAVPSVTVPSPGLPGIVTGLLVRQFGHARGPDDAGTYAR</sequence>
<proteinExistence type="predicted"/>
<protein>
    <recommendedName>
        <fullName evidence="3">SLC26A/SulP transporter domain-containing protein</fullName>
    </recommendedName>
</protein>
<evidence type="ECO:0008006" key="3">
    <source>
        <dbReference type="Google" id="ProtNLM"/>
    </source>
</evidence>
<dbReference type="RefSeq" id="WP_270145165.1">
    <property type="nucleotide sequence ID" value="NZ_CP115450.1"/>
</dbReference>